<dbReference type="GO" id="GO:0046872">
    <property type="term" value="F:metal ion binding"/>
    <property type="evidence" value="ECO:0007669"/>
    <property type="project" value="UniProtKB-KW"/>
</dbReference>
<evidence type="ECO:0000256" key="6">
    <source>
        <dbReference type="ARBA" id="ARBA00022801"/>
    </source>
</evidence>
<feature type="domain" description="Nudix hydrolase" evidence="11">
    <location>
        <begin position="176"/>
        <end position="300"/>
    </location>
</feature>
<evidence type="ECO:0000259" key="11">
    <source>
        <dbReference type="PROSITE" id="PS51462"/>
    </source>
</evidence>
<evidence type="ECO:0000256" key="3">
    <source>
        <dbReference type="ARBA" id="ARBA00009595"/>
    </source>
</evidence>
<reference evidence="12 13" key="1">
    <citation type="journal article" date="2016" name="Int. J. Syst. Evol. Microbiol.">
        <title>Pyruvatibacter mobilis gen. nov., sp. nov., a marine bacterium from the culture broth of Picochlorum sp. 122.</title>
        <authorList>
            <person name="Wang G."/>
            <person name="Tang M."/>
            <person name="Wu H."/>
            <person name="Dai S."/>
            <person name="Li T."/>
            <person name="Chen C."/>
            <person name="He H."/>
            <person name="Fan J."/>
            <person name="Xiang W."/>
            <person name="Li X."/>
        </authorList>
    </citation>
    <scope>NUCLEOTIDE SEQUENCE [LARGE SCALE GENOMIC DNA]</scope>
    <source>
        <strain evidence="12 13">GYP-11</strain>
    </source>
</reference>
<dbReference type="InterPro" id="IPR000086">
    <property type="entry name" value="NUDIX_hydrolase_dom"/>
</dbReference>
<evidence type="ECO:0000313" key="13">
    <source>
        <dbReference type="Proteomes" id="UP000470384"/>
    </source>
</evidence>
<name>A0A845Q8M1_9HYPH</name>
<dbReference type="InterPro" id="IPR015376">
    <property type="entry name" value="Znr_NADH_PPase"/>
</dbReference>
<dbReference type="OrthoDB" id="9791656at2"/>
<keyword evidence="13" id="KW-1185">Reference proteome</keyword>
<dbReference type="InterPro" id="IPR020084">
    <property type="entry name" value="NUDIX_hydrolase_CS"/>
</dbReference>
<comment type="cofactor">
    <cofactor evidence="2">
        <name>Zn(2+)</name>
        <dbReference type="ChEBI" id="CHEBI:29105"/>
    </cofactor>
</comment>
<protein>
    <recommendedName>
        <fullName evidence="4">NAD(+) diphosphatase</fullName>
        <ecNumber evidence="4">3.6.1.22</ecNumber>
    </recommendedName>
</protein>
<evidence type="ECO:0000256" key="10">
    <source>
        <dbReference type="RuleBase" id="RU003476"/>
    </source>
</evidence>
<keyword evidence="5" id="KW-0479">Metal-binding</keyword>
<dbReference type="EC" id="3.6.1.22" evidence="4"/>
<dbReference type="Gene3D" id="3.90.79.20">
    <property type="match status" value="1"/>
</dbReference>
<dbReference type="PANTHER" id="PTHR42904:SF6">
    <property type="entry name" value="NAD-CAPPED RNA HYDROLASE NUDT12"/>
    <property type="match status" value="1"/>
</dbReference>
<dbReference type="SUPFAM" id="SSF55811">
    <property type="entry name" value="Nudix"/>
    <property type="match status" value="1"/>
</dbReference>
<gene>
    <name evidence="12" type="primary">nudC</name>
    <name evidence="12" type="ORF">GTQ45_04325</name>
</gene>
<evidence type="ECO:0000256" key="5">
    <source>
        <dbReference type="ARBA" id="ARBA00022723"/>
    </source>
</evidence>
<evidence type="ECO:0000313" key="12">
    <source>
        <dbReference type="EMBL" id="NBG94952.1"/>
    </source>
</evidence>
<comment type="catalytic activity">
    <reaction evidence="9">
        <text>a 5'-end NAD(+)-phospho-ribonucleoside in mRNA + H2O = a 5'-end phospho-adenosine-phospho-ribonucleoside in mRNA + beta-nicotinamide D-ribonucleotide + 2 H(+)</text>
        <dbReference type="Rhea" id="RHEA:60876"/>
        <dbReference type="Rhea" id="RHEA-COMP:15698"/>
        <dbReference type="Rhea" id="RHEA-COMP:15719"/>
        <dbReference type="ChEBI" id="CHEBI:14649"/>
        <dbReference type="ChEBI" id="CHEBI:15377"/>
        <dbReference type="ChEBI" id="CHEBI:15378"/>
        <dbReference type="ChEBI" id="CHEBI:144029"/>
        <dbReference type="ChEBI" id="CHEBI:144051"/>
    </reaction>
    <physiologicalReaction direction="left-to-right" evidence="9">
        <dbReference type="Rhea" id="RHEA:60877"/>
    </physiologicalReaction>
</comment>
<evidence type="ECO:0000256" key="2">
    <source>
        <dbReference type="ARBA" id="ARBA00001947"/>
    </source>
</evidence>
<dbReference type="InterPro" id="IPR015375">
    <property type="entry name" value="NADH_PPase-like_N"/>
</dbReference>
<dbReference type="CDD" id="cd03429">
    <property type="entry name" value="NUDIX_NADH_pyrophosphatase_Nudt13"/>
    <property type="match status" value="1"/>
</dbReference>
<keyword evidence="7" id="KW-0460">Magnesium</keyword>
<dbReference type="InterPro" id="IPR049734">
    <property type="entry name" value="NudC-like_C"/>
</dbReference>
<dbReference type="PROSITE" id="PS00893">
    <property type="entry name" value="NUDIX_BOX"/>
    <property type="match status" value="1"/>
</dbReference>
<comment type="caution">
    <text evidence="12">The sequence shown here is derived from an EMBL/GenBank/DDBJ whole genome shotgun (WGS) entry which is preliminary data.</text>
</comment>
<dbReference type="Pfam" id="PF09297">
    <property type="entry name" value="Zn_ribbon_NUD"/>
    <property type="match status" value="1"/>
</dbReference>
<evidence type="ECO:0000256" key="9">
    <source>
        <dbReference type="ARBA" id="ARBA00023679"/>
    </source>
</evidence>
<proteinExistence type="inferred from homology"/>
<dbReference type="NCBIfam" id="NF001299">
    <property type="entry name" value="PRK00241.1"/>
    <property type="match status" value="1"/>
</dbReference>
<dbReference type="InterPro" id="IPR015797">
    <property type="entry name" value="NUDIX_hydrolase-like_dom_sf"/>
</dbReference>
<dbReference type="InterPro" id="IPR020476">
    <property type="entry name" value="Nudix_hydrolase"/>
</dbReference>
<dbReference type="GO" id="GO:0035529">
    <property type="term" value="F:NADH pyrophosphatase activity"/>
    <property type="evidence" value="ECO:0007669"/>
    <property type="project" value="TreeGrafter"/>
</dbReference>
<evidence type="ECO:0000256" key="8">
    <source>
        <dbReference type="ARBA" id="ARBA00023027"/>
    </source>
</evidence>
<evidence type="ECO:0000256" key="1">
    <source>
        <dbReference type="ARBA" id="ARBA00001946"/>
    </source>
</evidence>
<evidence type="ECO:0000256" key="4">
    <source>
        <dbReference type="ARBA" id="ARBA00012381"/>
    </source>
</evidence>
<dbReference type="GO" id="GO:0005829">
    <property type="term" value="C:cytosol"/>
    <property type="evidence" value="ECO:0007669"/>
    <property type="project" value="TreeGrafter"/>
</dbReference>
<dbReference type="GO" id="GO:0006742">
    <property type="term" value="P:NADP+ catabolic process"/>
    <property type="evidence" value="ECO:0007669"/>
    <property type="project" value="TreeGrafter"/>
</dbReference>
<evidence type="ECO:0000256" key="7">
    <source>
        <dbReference type="ARBA" id="ARBA00022842"/>
    </source>
</evidence>
<dbReference type="PRINTS" id="PR00502">
    <property type="entry name" value="NUDIXFAMILY"/>
</dbReference>
<sequence length="313" mass="35051">MALEPNPNIFANNPLDRVSDKRTDEAWLKEKMDDPESRYVPFYNLQPFVLPEVAPGDGKDIGWLPPQMVKPLMTSNSVTVLLGINKRGRALFATDLSAGENPEQTAFKGMGEFEDLRGLAMKGEITPGELAIMAQGKSMIDWHLRHGFCANCGYPTDMMEAGYKRVCPDCKAEHFPRTDPVVIMLATRGDKALLGRQPMFPRGMFSSLAGFIEPGESIEEAVAREMMEEAGIQVRNVRYHSTQPWPYPSQLMIGCHAEAETEEVTVDGIELEEARWFSRDELRAVLAGENKGFWVPPAFAIAHQLIRHWVDQG</sequence>
<dbReference type="EMBL" id="WXYQ01000004">
    <property type="protein sequence ID" value="NBG94952.1"/>
    <property type="molecule type" value="Genomic_DNA"/>
</dbReference>
<dbReference type="Pfam" id="PF00293">
    <property type="entry name" value="NUDIX"/>
    <property type="match status" value="1"/>
</dbReference>
<keyword evidence="8" id="KW-0520">NAD</keyword>
<keyword evidence="6 10" id="KW-0378">Hydrolase</keyword>
<dbReference type="Gene3D" id="3.90.79.10">
    <property type="entry name" value="Nucleoside Triphosphate Pyrophosphohydrolase"/>
    <property type="match status" value="1"/>
</dbReference>
<dbReference type="InterPro" id="IPR050241">
    <property type="entry name" value="NAD-cap_RNA_hydrolase_NudC"/>
</dbReference>
<dbReference type="GO" id="GO:0019677">
    <property type="term" value="P:NAD+ catabolic process"/>
    <property type="evidence" value="ECO:0007669"/>
    <property type="project" value="TreeGrafter"/>
</dbReference>
<dbReference type="AlphaFoldDB" id="A0A845Q8M1"/>
<organism evidence="12 13">
    <name type="scientific">Pyruvatibacter mobilis</name>
    <dbReference type="NCBI Taxonomy" id="1712261"/>
    <lineage>
        <taxon>Bacteria</taxon>
        <taxon>Pseudomonadati</taxon>
        <taxon>Pseudomonadota</taxon>
        <taxon>Alphaproteobacteria</taxon>
        <taxon>Hyphomicrobiales</taxon>
        <taxon>Parvibaculaceae</taxon>
        <taxon>Pyruvatibacter</taxon>
    </lineage>
</organism>
<dbReference type="PROSITE" id="PS51462">
    <property type="entry name" value="NUDIX"/>
    <property type="match status" value="1"/>
</dbReference>
<dbReference type="Proteomes" id="UP000470384">
    <property type="component" value="Unassembled WGS sequence"/>
</dbReference>
<accession>A0A845Q8M1</accession>
<comment type="similarity">
    <text evidence="3">Belongs to the Nudix hydrolase family. NudC subfamily.</text>
</comment>
<dbReference type="Pfam" id="PF09296">
    <property type="entry name" value="NUDIX-like"/>
    <property type="match status" value="1"/>
</dbReference>
<comment type="cofactor">
    <cofactor evidence="1">
        <name>Mg(2+)</name>
        <dbReference type="ChEBI" id="CHEBI:18420"/>
    </cofactor>
</comment>
<dbReference type="PANTHER" id="PTHR42904">
    <property type="entry name" value="NUDIX HYDROLASE, NUDC SUBFAMILY"/>
    <property type="match status" value="1"/>
</dbReference>